<dbReference type="GO" id="GO:0005524">
    <property type="term" value="F:ATP binding"/>
    <property type="evidence" value="ECO:0007669"/>
    <property type="project" value="UniProtKB-KW"/>
</dbReference>
<dbReference type="GO" id="GO:0000155">
    <property type="term" value="F:phosphorelay sensor kinase activity"/>
    <property type="evidence" value="ECO:0007669"/>
    <property type="project" value="InterPro"/>
</dbReference>
<dbReference type="SUPFAM" id="SSF47384">
    <property type="entry name" value="Homodimeric domain of signal transducing histidine kinase"/>
    <property type="match status" value="1"/>
</dbReference>
<feature type="domain" description="Histidine kinase" evidence="13">
    <location>
        <begin position="394"/>
        <end position="658"/>
    </location>
</feature>
<dbReference type="EMBL" id="WBXO01000010">
    <property type="protein sequence ID" value="KAB2951662.1"/>
    <property type="molecule type" value="Genomic_DNA"/>
</dbReference>
<evidence type="ECO:0000256" key="5">
    <source>
        <dbReference type="ARBA" id="ARBA00022679"/>
    </source>
</evidence>
<dbReference type="SUPFAM" id="SSF55785">
    <property type="entry name" value="PYP-like sensor domain (PAS domain)"/>
    <property type="match status" value="2"/>
</dbReference>
<evidence type="ECO:0000313" key="18">
    <source>
        <dbReference type="Proteomes" id="UP000468766"/>
    </source>
</evidence>
<dbReference type="FunFam" id="1.10.287.130:FF:000002">
    <property type="entry name" value="Two-component osmosensing histidine kinase"/>
    <property type="match status" value="1"/>
</dbReference>
<keyword evidence="7" id="KW-0418">Kinase</keyword>
<dbReference type="Pfam" id="PF08447">
    <property type="entry name" value="PAS_3"/>
    <property type="match status" value="1"/>
</dbReference>
<dbReference type="InterPro" id="IPR004358">
    <property type="entry name" value="Sig_transdc_His_kin-like_C"/>
</dbReference>
<dbReference type="InterPro" id="IPR001789">
    <property type="entry name" value="Sig_transdc_resp-reg_receiver"/>
</dbReference>
<evidence type="ECO:0000256" key="7">
    <source>
        <dbReference type="ARBA" id="ARBA00022777"/>
    </source>
</evidence>
<dbReference type="SMART" id="SM00387">
    <property type="entry name" value="HATPase_c"/>
    <property type="match status" value="1"/>
</dbReference>
<evidence type="ECO:0000256" key="8">
    <source>
        <dbReference type="ARBA" id="ARBA00022840"/>
    </source>
</evidence>
<evidence type="ECO:0000256" key="4">
    <source>
        <dbReference type="ARBA" id="ARBA00022553"/>
    </source>
</evidence>
<keyword evidence="5" id="KW-0808">Transferase</keyword>
<keyword evidence="12" id="KW-0175">Coiled coil</keyword>
<dbReference type="InterPro" id="IPR011006">
    <property type="entry name" value="CheY-like_superfamily"/>
</dbReference>
<dbReference type="SMART" id="SM00086">
    <property type="entry name" value="PAC"/>
    <property type="match status" value="2"/>
</dbReference>
<dbReference type="Pfam" id="PF00072">
    <property type="entry name" value="Response_reg"/>
    <property type="match status" value="1"/>
</dbReference>
<evidence type="ECO:0000259" key="15">
    <source>
        <dbReference type="PROSITE" id="PS50112"/>
    </source>
</evidence>
<keyword evidence="8" id="KW-0067">ATP-binding</keyword>
<comment type="caution">
    <text evidence="17">The sequence shown here is derived from an EMBL/GenBank/DDBJ whole genome shotgun (WGS) entry which is preliminary data.</text>
</comment>
<gene>
    <name evidence="17" type="ORF">F9B85_11555</name>
</gene>
<evidence type="ECO:0000256" key="12">
    <source>
        <dbReference type="SAM" id="Coils"/>
    </source>
</evidence>
<dbReference type="PROSITE" id="PS50112">
    <property type="entry name" value="PAS"/>
    <property type="match status" value="1"/>
</dbReference>
<dbReference type="PANTHER" id="PTHR45339:SF1">
    <property type="entry name" value="HYBRID SIGNAL TRANSDUCTION HISTIDINE KINASE J"/>
    <property type="match status" value="1"/>
</dbReference>
<dbReference type="SUPFAM" id="SSF55874">
    <property type="entry name" value="ATPase domain of HSP90 chaperone/DNA topoisomerase II/histidine kinase"/>
    <property type="match status" value="1"/>
</dbReference>
<dbReference type="Gene3D" id="3.40.50.2300">
    <property type="match status" value="1"/>
</dbReference>
<proteinExistence type="predicted"/>
<dbReference type="PROSITE" id="PS50110">
    <property type="entry name" value="RESPONSE_REGULATORY"/>
    <property type="match status" value="1"/>
</dbReference>
<organism evidence="17 18">
    <name type="scientific">Heliorestis acidaminivorans</name>
    <dbReference type="NCBI Taxonomy" id="553427"/>
    <lineage>
        <taxon>Bacteria</taxon>
        <taxon>Bacillati</taxon>
        <taxon>Bacillota</taxon>
        <taxon>Clostridia</taxon>
        <taxon>Eubacteriales</taxon>
        <taxon>Heliobacteriaceae</taxon>
        <taxon>Heliorestis</taxon>
    </lineage>
</organism>
<dbReference type="SMART" id="SM00091">
    <property type="entry name" value="PAS"/>
    <property type="match status" value="3"/>
</dbReference>
<keyword evidence="4 11" id="KW-0597">Phosphoprotein</keyword>
<feature type="modified residue" description="4-aspartylphosphate" evidence="11">
    <location>
        <position position="761"/>
    </location>
</feature>
<dbReference type="PRINTS" id="PR00344">
    <property type="entry name" value="BCTRLSENSOR"/>
</dbReference>
<protein>
    <recommendedName>
        <fullName evidence="3">Stage 0 sporulation protein A homolog</fullName>
        <ecNumber evidence="2">2.7.13.3</ecNumber>
    </recommendedName>
</protein>
<evidence type="ECO:0000259" key="14">
    <source>
        <dbReference type="PROSITE" id="PS50110"/>
    </source>
</evidence>
<dbReference type="Gene3D" id="1.10.287.130">
    <property type="match status" value="1"/>
</dbReference>
<keyword evidence="6" id="KW-0547">Nucleotide-binding</keyword>
<dbReference type="Pfam" id="PF02518">
    <property type="entry name" value="HATPase_c"/>
    <property type="match status" value="1"/>
</dbReference>
<dbReference type="CDD" id="cd17546">
    <property type="entry name" value="REC_hyHK_CKI1_RcsC-like"/>
    <property type="match status" value="1"/>
</dbReference>
<dbReference type="Pfam" id="PF08448">
    <property type="entry name" value="PAS_4"/>
    <property type="match status" value="1"/>
</dbReference>
<dbReference type="EC" id="2.7.13.3" evidence="2"/>
<dbReference type="InterPro" id="IPR013656">
    <property type="entry name" value="PAS_4"/>
</dbReference>
<keyword evidence="18" id="KW-1185">Reference proteome</keyword>
<dbReference type="PROSITE" id="PS50113">
    <property type="entry name" value="PAC"/>
    <property type="match status" value="2"/>
</dbReference>
<dbReference type="PROSITE" id="PS50109">
    <property type="entry name" value="HIS_KIN"/>
    <property type="match status" value="1"/>
</dbReference>
<name>A0A6I0EY92_9FIRM</name>
<dbReference type="InterPro" id="IPR013655">
    <property type="entry name" value="PAS_fold_3"/>
</dbReference>
<feature type="domain" description="Response regulatory" evidence="14">
    <location>
        <begin position="712"/>
        <end position="831"/>
    </location>
</feature>
<dbReference type="InterPro" id="IPR001610">
    <property type="entry name" value="PAC"/>
</dbReference>
<dbReference type="InterPro" id="IPR003594">
    <property type="entry name" value="HATPase_dom"/>
</dbReference>
<evidence type="ECO:0000256" key="10">
    <source>
        <dbReference type="ARBA" id="ARBA00024867"/>
    </source>
</evidence>
<dbReference type="Proteomes" id="UP000468766">
    <property type="component" value="Unassembled WGS sequence"/>
</dbReference>
<evidence type="ECO:0000256" key="9">
    <source>
        <dbReference type="ARBA" id="ARBA00023012"/>
    </source>
</evidence>
<dbReference type="RefSeq" id="WP_151621081.1">
    <property type="nucleotide sequence ID" value="NZ_WBXO01000010.1"/>
</dbReference>
<comment type="function">
    <text evidence="10">May play the central regulatory role in sporulation. It may be an element of the effector pathway responsible for the activation of sporulation genes in response to nutritional stress. Spo0A may act in concert with spo0H (a sigma factor) to control the expression of some genes that are critical to the sporulation process.</text>
</comment>
<feature type="coiled-coil region" evidence="12">
    <location>
        <begin position="360"/>
        <end position="387"/>
    </location>
</feature>
<evidence type="ECO:0000313" key="17">
    <source>
        <dbReference type="EMBL" id="KAB2951662.1"/>
    </source>
</evidence>
<dbReference type="InterPro" id="IPR005467">
    <property type="entry name" value="His_kinase_dom"/>
</dbReference>
<evidence type="ECO:0000259" key="16">
    <source>
        <dbReference type="PROSITE" id="PS50113"/>
    </source>
</evidence>
<comment type="catalytic activity">
    <reaction evidence="1">
        <text>ATP + protein L-histidine = ADP + protein N-phospho-L-histidine.</text>
        <dbReference type="EC" id="2.7.13.3"/>
    </reaction>
</comment>
<evidence type="ECO:0000256" key="1">
    <source>
        <dbReference type="ARBA" id="ARBA00000085"/>
    </source>
</evidence>
<feature type="domain" description="PAS" evidence="15">
    <location>
        <begin position="249"/>
        <end position="322"/>
    </location>
</feature>
<dbReference type="NCBIfam" id="TIGR00229">
    <property type="entry name" value="sensory_box"/>
    <property type="match status" value="2"/>
</dbReference>
<evidence type="ECO:0000256" key="3">
    <source>
        <dbReference type="ARBA" id="ARBA00018672"/>
    </source>
</evidence>
<dbReference type="SUPFAM" id="SSF52172">
    <property type="entry name" value="CheY-like"/>
    <property type="match status" value="1"/>
</dbReference>
<sequence length="850" mass="96626">MALSTGYMNPALQAMPVGYALHQLIRDEEGKLIDYIFVEVNPAFEKMLGLSSKAIKGAKASQVFQKDLEDSFHFLRFFDSAPTESMIEFYAEKVDKWYGLQCFEPEAGHIAVTIQDISSIKKPQHLYKEIINTQKEMICRFLPDTTLIFVNQGYCNNFNEEEENLLGKHFLDFIPEKLHNIIKNHLQEMVKTKEPKTYEHPVYTRDKKVRWQEWTDYPIFDDQDNIIEFQSIGYDITERREAQEALRNNEENIRQLAENIDQVIWLRTMKEIIYVSPGYERIFGRSCESLYEKPNSFLEALHPEDVQRVLETAHSEAYLKGDSFNQEYRIICPDGTMKWILAKVFPIKDEEGKVVRYAGVAEDITENKRFQKEILEAKEKADSANQAKSEFLANMSHEIRTPMNGIIGMTELVLSTDLVDNQRWYLENVRHSAFSLLQIINDILDFSKIESGKMEIDKVLFTLPELVEQPIFVISTKCKEKNLLLRTWLDPNLPKTLCGDILRIRQVLFNLLGNAVKFTEKGEIKLSIKKVEALHNSDCCSSQSDKSYVNCSSASDRSEFIIGHGNEDGTKSSSERIEDLTIIEFSVSDTGIGIAPQKIDTIFDSFTQADGSTTRRFGGTGLGLSISKNLVHLMGGTFHVESQVRKGSTFTFRLPVNLPADMVIVDGPAKPLDFFATGLARGGLSRNRKANSSTLEELKASLDVILQDFSCKILVAEDNKVNMLLIGQILSKLGLETIKATNGSEVLDILETIDVDLIFMDIHMPVMDGIETTKIIRKQEERLGRQPIPIIALTADAMKGDREKCLTAGMDDYITKPYIKEDIAMALAKHLRGTDMEEFHSIAQSRMKDL</sequence>
<evidence type="ECO:0000256" key="6">
    <source>
        <dbReference type="ARBA" id="ARBA00022741"/>
    </source>
</evidence>
<dbReference type="InterPro" id="IPR036890">
    <property type="entry name" value="HATPase_C_sf"/>
</dbReference>
<dbReference type="CDD" id="cd00082">
    <property type="entry name" value="HisKA"/>
    <property type="match status" value="1"/>
</dbReference>
<feature type="domain" description="PAC" evidence="16">
    <location>
        <begin position="324"/>
        <end position="376"/>
    </location>
</feature>
<dbReference type="InterPro" id="IPR003661">
    <property type="entry name" value="HisK_dim/P_dom"/>
</dbReference>
<evidence type="ECO:0000259" key="13">
    <source>
        <dbReference type="PROSITE" id="PS50109"/>
    </source>
</evidence>
<dbReference type="Gene3D" id="3.30.450.20">
    <property type="entry name" value="PAS domain"/>
    <property type="match status" value="3"/>
</dbReference>
<dbReference type="AlphaFoldDB" id="A0A6I0EY92"/>
<accession>A0A6I0EY92</accession>
<dbReference type="SMART" id="SM00448">
    <property type="entry name" value="REC"/>
    <property type="match status" value="1"/>
</dbReference>
<dbReference type="Pfam" id="PF00512">
    <property type="entry name" value="HisKA"/>
    <property type="match status" value="1"/>
</dbReference>
<evidence type="ECO:0000256" key="11">
    <source>
        <dbReference type="PROSITE-ProRule" id="PRU00169"/>
    </source>
</evidence>
<reference evidence="17 18" key="1">
    <citation type="submission" date="2019-10" db="EMBL/GenBank/DDBJ databases">
        <title>Whole-genome sequence of the extremophile Heliorestis acidaminivorans DSM 24790.</title>
        <authorList>
            <person name="Kyndt J.A."/>
            <person name="Meyer T.E."/>
        </authorList>
    </citation>
    <scope>NUCLEOTIDE SEQUENCE [LARGE SCALE GENOMIC DNA]</scope>
    <source>
        <strain evidence="17 18">DSM 24790</strain>
    </source>
</reference>
<dbReference type="OrthoDB" id="9809348at2"/>
<evidence type="ECO:0000256" key="2">
    <source>
        <dbReference type="ARBA" id="ARBA00012438"/>
    </source>
</evidence>
<dbReference type="InterPro" id="IPR000014">
    <property type="entry name" value="PAS"/>
</dbReference>
<dbReference type="InterPro" id="IPR036097">
    <property type="entry name" value="HisK_dim/P_sf"/>
</dbReference>
<dbReference type="CDD" id="cd16922">
    <property type="entry name" value="HATPase_EvgS-ArcB-TorS-like"/>
    <property type="match status" value="1"/>
</dbReference>
<dbReference type="SMART" id="SM00388">
    <property type="entry name" value="HisKA"/>
    <property type="match status" value="1"/>
</dbReference>
<dbReference type="InterPro" id="IPR000700">
    <property type="entry name" value="PAS-assoc_C"/>
</dbReference>
<feature type="domain" description="PAC" evidence="16">
    <location>
        <begin position="196"/>
        <end position="248"/>
    </location>
</feature>
<keyword evidence="9" id="KW-0902">Two-component regulatory system</keyword>
<dbReference type="Pfam" id="PF13188">
    <property type="entry name" value="PAS_8"/>
    <property type="match status" value="1"/>
</dbReference>
<dbReference type="Gene3D" id="3.30.565.10">
    <property type="entry name" value="Histidine kinase-like ATPase, C-terminal domain"/>
    <property type="match status" value="1"/>
</dbReference>
<dbReference type="InterPro" id="IPR035965">
    <property type="entry name" value="PAS-like_dom_sf"/>
</dbReference>
<dbReference type="PANTHER" id="PTHR45339">
    <property type="entry name" value="HYBRID SIGNAL TRANSDUCTION HISTIDINE KINASE J"/>
    <property type="match status" value="1"/>
</dbReference>
<dbReference type="CDD" id="cd00130">
    <property type="entry name" value="PAS"/>
    <property type="match status" value="2"/>
</dbReference>